<feature type="transmembrane region" description="Helical" evidence="13">
    <location>
        <begin position="147"/>
        <end position="168"/>
    </location>
</feature>
<evidence type="ECO:0000256" key="12">
    <source>
        <dbReference type="SAM" id="MobiDB-lite"/>
    </source>
</evidence>
<evidence type="ECO:0000256" key="8">
    <source>
        <dbReference type="ARBA" id="ARBA00023170"/>
    </source>
</evidence>
<feature type="transmembrane region" description="Helical" evidence="13">
    <location>
        <begin position="189"/>
        <end position="210"/>
    </location>
</feature>
<dbReference type="GO" id="GO:0004875">
    <property type="term" value="F:complement receptor activity"/>
    <property type="evidence" value="ECO:0007669"/>
    <property type="project" value="TreeGrafter"/>
</dbReference>
<dbReference type="Bgee" id="ENSAMXG00000029069">
    <property type="expression patterns" value="Expressed in zone of skin and 6 other cell types or tissues"/>
</dbReference>
<reference evidence="15" key="4">
    <citation type="submission" date="2025-09" db="UniProtKB">
        <authorList>
            <consortium name="Ensembl"/>
        </authorList>
    </citation>
    <scope>IDENTIFICATION</scope>
</reference>
<dbReference type="GO" id="GO:0004974">
    <property type="term" value="F:leukotriene receptor activity"/>
    <property type="evidence" value="ECO:0007669"/>
    <property type="project" value="UniProtKB-ARBA"/>
</dbReference>
<evidence type="ECO:0000256" key="3">
    <source>
        <dbReference type="ARBA" id="ARBA00022553"/>
    </source>
</evidence>
<dbReference type="GeneTree" id="ENSGT00950000182966"/>
<dbReference type="GO" id="GO:0005886">
    <property type="term" value="C:plasma membrane"/>
    <property type="evidence" value="ECO:0007669"/>
    <property type="project" value="UniProtKB-SubCell"/>
</dbReference>
<dbReference type="InParanoid" id="A0A3B1JG94"/>
<evidence type="ECO:0000256" key="7">
    <source>
        <dbReference type="ARBA" id="ARBA00023136"/>
    </source>
</evidence>
<dbReference type="GO" id="GO:0006954">
    <property type="term" value="P:inflammatory response"/>
    <property type="evidence" value="ECO:0007669"/>
    <property type="project" value="TreeGrafter"/>
</dbReference>
<dbReference type="FunFam" id="1.20.1070.10:FF:000109">
    <property type="entry name" value="Leukotriene B4 receptor"/>
    <property type="match status" value="1"/>
</dbReference>
<dbReference type="Gene3D" id="1.20.1070.10">
    <property type="entry name" value="Rhodopsin 7-helix transmembrane proteins"/>
    <property type="match status" value="1"/>
</dbReference>
<dbReference type="AlphaFoldDB" id="A0A3B1JG94"/>
<evidence type="ECO:0000313" key="16">
    <source>
        <dbReference type="Proteomes" id="UP000018467"/>
    </source>
</evidence>
<dbReference type="STRING" id="7994.ENSAMXP00000041442"/>
<evidence type="ECO:0000256" key="11">
    <source>
        <dbReference type="ARBA" id="ARBA00025736"/>
    </source>
</evidence>
<protein>
    <submittedName>
        <fullName evidence="15">Leukotriene B4 receptor 2a</fullName>
    </submittedName>
</protein>
<keyword evidence="7 13" id="KW-0472">Membrane</keyword>
<organism evidence="15 16">
    <name type="scientific">Astyanax mexicanus</name>
    <name type="common">Blind cave fish</name>
    <name type="synonym">Astyanax fasciatus mexicanus</name>
    <dbReference type="NCBI Taxonomy" id="7994"/>
    <lineage>
        <taxon>Eukaryota</taxon>
        <taxon>Metazoa</taxon>
        <taxon>Chordata</taxon>
        <taxon>Craniata</taxon>
        <taxon>Vertebrata</taxon>
        <taxon>Euteleostomi</taxon>
        <taxon>Actinopterygii</taxon>
        <taxon>Neopterygii</taxon>
        <taxon>Teleostei</taxon>
        <taxon>Ostariophysi</taxon>
        <taxon>Characiformes</taxon>
        <taxon>Characoidei</taxon>
        <taxon>Acestrorhamphidae</taxon>
        <taxon>Acestrorhamphinae</taxon>
        <taxon>Astyanax</taxon>
    </lineage>
</organism>
<dbReference type="PROSITE" id="PS50262">
    <property type="entry name" value="G_PROTEIN_RECEP_F1_2"/>
    <property type="match status" value="1"/>
</dbReference>
<proteinExistence type="inferred from homology"/>
<reference evidence="16" key="2">
    <citation type="journal article" date="2014" name="Nat. Commun.">
        <title>The cavefish genome reveals candidate genes for eye loss.</title>
        <authorList>
            <person name="McGaugh S.E."/>
            <person name="Gross J.B."/>
            <person name="Aken B."/>
            <person name="Blin M."/>
            <person name="Borowsky R."/>
            <person name="Chalopin D."/>
            <person name="Hinaux H."/>
            <person name="Jeffery W.R."/>
            <person name="Keene A."/>
            <person name="Ma L."/>
            <person name="Minx P."/>
            <person name="Murphy D."/>
            <person name="O'Quin K.E."/>
            <person name="Retaux S."/>
            <person name="Rohner N."/>
            <person name="Searle S.M."/>
            <person name="Stahl B.A."/>
            <person name="Tabin C."/>
            <person name="Volff J.N."/>
            <person name="Yoshizawa M."/>
            <person name="Warren W.C."/>
        </authorList>
    </citation>
    <scope>NUCLEOTIDE SEQUENCE [LARGE SCALE GENOMIC DNA]</scope>
    <source>
        <strain evidence="16">female</strain>
    </source>
</reference>
<feature type="transmembrane region" description="Helical" evidence="13">
    <location>
        <begin position="111"/>
        <end position="135"/>
    </location>
</feature>
<reference evidence="15" key="3">
    <citation type="submission" date="2025-08" db="UniProtKB">
        <authorList>
            <consortium name="Ensembl"/>
        </authorList>
    </citation>
    <scope>IDENTIFICATION</scope>
</reference>
<dbReference type="PANTHER" id="PTHR24225">
    <property type="entry name" value="CHEMOTACTIC RECEPTOR"/>
    <property type="match status" value="1"/>
</dbReference>
<keyword evidence="10" id="KW-0807">Transducer</keyword>
<evidence type="ECO:0000259" key="14">
    <source>
        <dbReference type="PROSITE" id="PS50262"/>
    </source>
</evidence>
<keyword evidence="4 13" id="KW-0812">Transmembrane</keyword>
<dbReference type="PANTHER" id="PTHR24225:SF72">
    <property type="entry name" value="G-PROTEIN COUPLED RECEPTORS FAMILY 1 PROFILE DOMAIN-CONTAINING PROTEIN-RELATED"/>
    <property type="match status" value="1"/>
</dbReference>
<feature type="compositionally biased region" description="Basic and acidic residues" evidence="12">
    <location>
        <begin position="404"/>
        <end position="423"/>
    </location>
</feature>
<sequence>MLPLPLSCTNILMLFFQVIIMALNNTAITQSSITLSISPASPNNLTSSFPNYTIFTTSPATPSETIMSNNSGALGGALILTLVFLIGVPGNLFVIWSIMARTRRRSITTTLILNLACADGSLMALTPFFIIYLVRQGWVFGLAMCKVLFYLCCANMYASIFLITLMSLHRLVAVVWPRHLRGLTSQRTVVRVLLVLWFLALALAVPVLVFRELTQRKTKETNVTGIKSLVCSCEHPQPQYAVMQYGMETFLGFLLPYGLILGSYMCILRKIRRTKFRRRIRSEKLILTIVITFCLFWLPYHVINMVQVVEALSPKGSPLKEKSSLSFSKCSNSPCTAGLGHIWKSLRALTSTVAFVSSCINPVLYTLVGKSYIRAAGVAFMARLFEAAGLDSTSRKVRQSSQNSRDRDRERAESEELRNKESDSTTSGNTSSNIKVVPITNGK</sequence>
<evidence type="ECO:0000256" key="5">
    <source>
        <dbReference type="ARBA" id="ARBA00022989"/>
    </source>
</evidence>
<dbReference type="GO" id="GO:0009986">
    <property type="term" value="C:cell surface"/>
    <property type="evidence" value="ECO:0007669"/>
    <property type="project" value="Ensembl"/>
</dbReference>
<feature type="region of interest" description="Disordered" evidence="12">
    <location>
        <begin position="395"/>
        <end position="443"/>
    </location>
</feature>
<dbReference type="InterPro" id="IPR017452">
    <property type="entry name" value="GPCR_Rhodpsn_7TM"/>
</dbReference>
<feature type="domain" description="G-protein coupled receptors family 1 profile" evidence="14">
    <location>
        <begin position="90"/>
        <end position="365"/>
    </location>
</feature>
<feature type="transmembrane region" description="Helical" evidence="13">
    <location>
        <begin position="285"/>
        <end position="303"/>
    </location>
</feature>
<accession>A0A3B1JG94</accession>
<dbReference type="SUPFAM" id="SSF81321">
    <property type="entry name" value="Family A G protein-coupled receptor-like"/>
    <property type="match status" value="1"/>
</dbReference>
<dbReference type="Ensembl" id="ENSAMXT00000030682.1">
    <property type="protein sequence ID" value="ENSAMXP00000041442.1"/>
    <property type="gene ID" value="ENSAMXG00000029069.1"/>
</dbReference>
<keyword evidence="5 13" id="KW-1133">Transmembrane helix</keyword>
<feature type="transmembrane region" description="Helical" evidence="13">
    <location>
        <begin position="12"/>
        <end position="33"/>
    </location>
</feature>
<evidence type="ECO:0000256" key="6">
    <source>
        <dbReference type="ARBA" id="ARBA00023040"/>
    </source>
</evidence>
<comment type="similarity">
    <text evidence="11">Belongs to the chemokine-like receptor (CMKLR) family.</text>
</comment>
<dbReference type="Pfam" id="PF00001">
    <property type="entry name" value="7tm_1"/>
    <property type="match status" value="1"/>
</dbReference>
<evidence type="ECO:0000256" key="9">
    <source>
        <dbReference type="ARBA" id="ARBA00023180"/>
    </source>
</evidence>
<dbReference type="PRINTS" id="PR00237">
    <property type="entry name" value="GPCRRHODOPSN"/>
</dbReference>
<keyword evidence="3" id="KW-0597">Phosphoprotein</keyword>
<name>A0A3B1JG94_ASTMX</name>
<dbReference type="GO" id="GO:0007200">
    <property type="term" value="P:phospholipase C-activating G protein-coupled receptor signaling pathway"/>
    <property type="evidence" value="ECO:0007669"/>
    <property type="project" value="TreeGrafter"/>
</dbReference>
<keyword evidence="2" id="KW-1003">Cell membrane</keyword>
<feature type="transmembrane region" description="Helical" evidence="13">
    <location>
        <begin position="77"/>
        <end position="99"/>
    </location>
</feature>
<dbReference type="InterPro" id="IPR000276">
    <property type="entry name" value="GPCR_Rhodpsn"/>
</dbReference>
<keyword evidence="6" id="KW-0297">G-protein coupled receptor</keyword>
<feature type="transmembrane region" description="Helical" evidence="13">
    <location>
        <begin position="245"/>
        <end position="264"/>
    </location>
</feature>
<comment type="subcellular location">
    <subcellularLocation>
        <location evidence="1">Cell membrane</location>
        <topology evidence="1">Multi-pass membrane protein</topology>
    </subcellularLocation>
</comment>
<keyword evidence="9" id="KW-0325">Glycoprotein</keyword>
<feature type="compositionally biased region" description="Low complexity" evidence="12">
    <location>
        <begin position="424"/>
        <end position="433"/>
    </location>
</feature>
<reference evidence="16" key="1">
    <citation type="submission" date="2013-03" db="EMBL/GenBank/DDBJ databases">
        <authorList>
            <person name="Jeffery W."/>
            <person name="Warren W."/>
            <person name="Wilson R.K."/>
        </authorList>
    </citation>
    <scope>NUCLEOTIDE SEQUENCE</scope>
    <source>
        <strain evidence="16">female</strain>
    </source>
</reference>
<evidence type="ECO:0000256" key="2">
    <source>
        <dbReference type="ARBA" id="ARBA00022475"/>
    </source>
</evidence>
<dbReference type="Proteomes" id="UP000018467">
    <property type="component" value="Unassembled WGS sequence"/>
</dbReference>
<keyword evidence="8" id="KW-0675">Receptor</keyword>
<evidence type="ECO:0000256" key="4">
    <source>
        <dbReference type="ARBA" id="ARBA00022692"/>
    </source>
</evidence>
<evidence type="ECO:0000256" key="10">
    <source>
        <dbReference type="ARBA" id="ARBA00023224"/>
    </source>
</evidence>
<evidence type="ECO:0000256" key="13">
    <source>
        <dbReference type="SAM" id="Phobius"/>
    </source>
</evidence>
<dbReference type="InterPro" id="IPR000826">
    <property type="entry name" value="Formyl_rcpt-rel"/>
</dbReference>
<dbReference type="GO" id="GO:1905523">
    <property type="term" value="P:positive regulation of macrophage migration"/>
    <property type="evidence" value="ECO:0007669"/>
    <property type="project" value="Ensembl"/>
</dbReference>
<evidence type="ECO:0000313" key="15">
    <source>
        <dbReference type="Ensembl" id="ENSAMXP00000041442.1"/>
    </source>
</evidence>
<evidence type="ECO:0000256" key="1">
    <source>
        <dbReference type="ARBA" id="ARBA00004651"/>
    </source>
</evidence>
<dbReference type="GO" id="GO:0007204">
    <property type="term" value="P:positive regulation of cytosolic calcium ion concentration"/>
    <property type="evidence" value="ECO:0007669"/>
    <property type="project" value="TreeGrafter"/>
</dbReference>
<keyword evidence="16" id="KW-1185">Reference proteome</keyword>